<reference evidence="1 2" key="1">
    <citation type="submission" date="2023-04" db="EMBL/GenBank/DDBJ databases">
        <title>Halomonas strains isolated from rhizosphere soil.</title>
        <authorList>
            <person name="Xu L."/>
            <person name="Sun J.-Q."/>
        </authorList>
    </citation>
    <scope>NUCLEOTIDE SEQUENCE [LARGE SCALE GENOMIC DNA]</scope>
    <source>
        <strain evidence="1 2">LN1S58</strain>
    </source>
</reference>
<dbReference type="EMBL" id="JASCQO010000044">
    <property type="protein sequence ID" value="MDI5935435.1"/>
    <property type="molecule type" value="Genomic_DNA"/>
</dbReference>
<evidence type="ECO:0000313" key="2">
    <source>
        <dbReference type="Proteomes" id="UP001244242"/>
    </source>
</evidence>
<dbReference type="RefSeq" id="WP_282722885.1">
    <property type="nucleotide sequence ID" value="NZ_JASCQO010000044.1"/>
</dbReference>
<comment type="caution">
    <text evidence="1">The sequence shown here is derived from an EMBL/GenBank/DDBJ whole genome shotgun (WGS) entry which is preliminary data.</text>
</comment>
<sequence length="90" mass="10056">MFIAIQHDIHDPARFQQCAERVFPLPEELHVHQFLPASDLSQAVCLYEAPSIARLRDYLEPLLGEASTQRYFAVAEEPAIGLPARQLAGA</sequence>
<name>A0ABT6VN68_9GAMM</name>
<gene>
    <name evidence="1" type="ORF">QLQ84_16685</name>
</gene>
<organism evidence="1 2">
    <name type="scientific">Halomonas kalidii</name>
    <dbReference type="NCBI Taxonomy" id="3043293"/>
    <lineage>
        <taxon>Bacteria</taxon>
        <taxon>Pseudomonadati</taxon>
        <taxon>Pseudomonadota</taxon>
        <taxon>Gammaproteobacteria</taxon>
        <taxon>Oceanospirillales</taxon>
        <taxon>Halomonadaceae</taxon>
        <taxon>Halomonas</taxon>
    </lineage>
</organism>
<protein>
    <recommendedName>
        <fullName evidence="3">DUF4242 domain-containing protein</fullName>
    </recommendedName>
</protein>
<dbReference type="Proteomes" id="UP001244242">
    <property type="component" value="Unassembled WGS sequence"/>
</dbReference>
<accession>A0ABT6VN68</accession>
<proteinExistence type="predicted"/>
<evidence type="ECO:0000313" key="1">
    <source>
        <dbReference type="EMBL" id="MDI5935435.1"/>
    </source>
</evidence>
<keyword evidence="2" id="KW-1185">Reference proteome</keyword>
<evidence type="ECO:0008006" key="3">
    <source>
        <dbReference type="Google" id="ProtNLM"/>
    </source>
</evidence>